<dbReference type="InParanoid" id="A0A409YNJ4"/>
<evidence type="ECO:0000313" key="2">
    <source>
        <dbReference type="EMBL" id="PPR04576.1"/>
    </source>
</evidence>
<feature type="domain" description="BTB" evidence="1">
    <location>
        <begin position="37"/>
        <end position="109"/>
    </location>
</feature>
<reference evidence="2 3" key="1">
    <citation type="journal article" date="2018" name="Evol. Lett.">
        <title>Horizontal gene cluster transfer increased hallucinogenic mushroom diversity.</title>
        <authorList>
            <person name="Reynolds H.T."/>
            <person name="Vijayakumar V."/>
            <person name="Gluck-Thaler E."/>
            <person name="Korotkin H.B."/>
            <person name="Matheny P.B."/>
            <person name="Slot J.C."/>
        </authorList>
    </citation>
    <scope>NUCLEOTIDE SEQUENCE [LARGE SCALE GENOMIC DNA]</scope>
    <source>
        <strain evidence="2 3">2629</strain>
    </source>
</reference>
<dbReference type="Gene3D" id="3.30.710.10">
    <property type="entry name" value="Potassium Channel Kv1.1, Chain A"/>
    <property type="match status" value="1"/>
</dbReference>
<evidence type="ECO:0000313" key="3">
    <source>
        <dbReference type="Proteomes" id="UP000284842"/>
    </source>
</evidence>
<organism evidence="2 3">
    <name type="scientific">Panaeolus cyanescens</name>
    <dbReference type="NCBI Taxonomy" id="181874"/>
    <lineage>
        <taxon>Eukaryota</taxon>
        <taxon>Fungi</taxon>
        <taxon>Dikarya</taxon>
        <taxon>Basidiomycota</taxon>
        <taxon>Agaricomycotina</taxon>
        <taxon>Agaricomycetes</taxon>
        <taxon>Agaricomycetidae</taxon>
        <taxon>Agaricales</taxon>
        <taxon>Agaricineae</taxon>
        <taxon>Galeropsidaceae</taxon>
        <taxon>Panaeolus</taxon>
    </lineage>
</organism>
<protein>
    <recommendedName>
        <fullName evidence="1">BTB domain-containing protein</fullName>
    </recommendedName>
</protein>
<comment type="caution">
    <text evidence="2">The sequence shown here is derived from an EMBL/GenBank/DDBJ whole genome shotgun (WGS) entry which is preliminary data.</text>
</comment>
<dbReference type="InterPro" id="IPR011333">
    <property type="entry name" value="SKP1/BTB/POZ_sf"/>
</dbReference>
<name>A0A409YNJ4_9AGAR</name>
<dbReference type="Proteomes" id="UP000284842">
    <property type="component" value="Unassembled WGS sequence"/>
</dbReference>
<keyword evidence="3" id="KW-1185">Reference proteome</keyword>
<dbReference type="InterPro" id="IPR000210">
    <property type="entry name" value="BTB/POZ_dom"/>
</dbReference>
<gene>
    <name evidence="2" type="ORF">CVT24_012028</name>
</gene>
<sequence>MAASTLSTVALLSSSKTLYVRAGQTSTYHPSFSSSDADIVLRSTEGTLYRIHSYTLRSTSGFFDTMFSLPQPKASRSVEGSGESSSTPASTILDVYENDFAMEHLLKLMCGLPIPKWNSFDDIERVLTVAEKWDTPGPISSIRSAITSHRFLEEHPLRCYVLARHFGWDAEAKIASTHTLTLNLYDPIHEPLLDLMSSKDVLLLLNLHRKRRDMFRDFLNSPERFAAGNSEPYHCNRCGVTELDNHAWKVFKNAMFLEMEKRPLGDTLGVVAGGTADWPEAKACWEAQCTKKDCGGLNYDRIATLRQIRTCISLLPSTIEV</sequence>
<evidence type="ECO:0000259" key="1">
    <source>
        <dbReference type="PROSITE" id="PS50097"/>
    </source>
</evidence>
<proteinExistence type="predicted"/>
<accession>A0A409YNJ4</accession>
<dbReference type="OrthoDB" id="3238622at2759"/>
<dbReference type="AlphaFoldDB" id="A0A409YNJ4"/>
<dbReference type="STRING" id="181874.A0A409YNJ4"/>
<dbReference type="EMBL" id="NHTK01000921">
    <property type="protein sequence ID" value="PPR04576.1"/>
    <property type="molecule type" value="Genomic_DNA"/>
</dbReference>
<dbReference type="PROSITE" id="PS50097">
    <property type="entry name" value="BTB"/>
    <property type="match status" value="1"/>
</dbReference>